<comment type="caution">
    <text evidence="2">The sequence shown here is derived from an EMBL/GenBank/DDBJ whole genome shotgun (WGS) entry which is preliminary data.</text>
</comment>
<feature type="signal peptide" evidence="1">
    <location>
        <begin position="1"/>
        <end position="19"/>
    </location>
</feature>
<dbReference type="PROSITE" id="PS51257">
    <property type="entry name" value="PROKAR_LIPOPROTEIN"/>
    <property type="match status" value="1"/>
</dbReference>
<organism evidence="2 3">
    <name type="scientific">Amycolatopsis suaedae</name>
    <dbReference type="NCBI Taxonomy" id="2510978"/>
    <lineage>
        <taxon>Bacteria</taxon>
        <taxon>Bacillati</taxon>
        <taxon>Actinomycetota</taxon>
        <taxon>Actinomycetes</taxon>
        <taxon>Pseudonocardiales</taxon>
        <taxon>Pseudonocardiaceae</taxon>
        <taxon>Amycolatopsis</taxon>
    </lineage>
</organism>
<gene>
    <name evidence="2" type="ORF">EWH70_23050</name>
</gene>
<proteinExistence type="predicted"/>
<dbReference type="Pfam" id="PF10969">
    <property type="entry name" value="DUF2771"/>
    <property type="match status" value="1"/>
</dbReference>
<dbReference type="RefSeq" id="WP_130477557.1">
    <property type="nucleotide sequence ID" value="NZ_SFCC01000011.1"/>
</dbReference>
<dbReference type="InterPro" id="IPR024495">
    <property type="entry name" value="DUF2771"/>
</dbReference>
<evidence type="ECO:0000313" key="3">
    <source>
        <dbReference type="Proteomes" id="UP000292003"/>
    </source>
</evidence>
<dbReference type="AlphaFoldDB" id="A0A4V2ELJ9"/>
<keyword evidence="1" id="KW-0732">Signal</keyword>
<dbReference type="Proteomes" id="UP000292003">
    <property type="component" value="Unassembled WGS sequence"/>
</dbReference>
<sequence length="157" mass="16676">MRRKFPGLLLAAAGVVTLAGCGGPVGPPEVTFFADGETAVTGPFQFCGAQMQDCRVDENAAARLKVRPGKPVQVSLPSEIVETPWVAHIQAVDPAGRPLPIEPQFYPQNSRHAITASAGPADQIMVVEIQQLTGTVDPDGNIVVDVRARWTLQIEPA</sequence>
<evidence type="ECO:0000313" key="2">
    <source>
        <dbReference type="EMBL" id="RZQ61825.1"/>
    </source>
</evidence>
<reference evidence="2 3" key="1">
    <citation type="submission" date="2019-02" db="EMBL/GenBank/DDBJ databases">
        <title>Draft genome sequence of Amycolatopsis sp. 8-3EHSu isolated from roots of Suaeda maritima.</title>
        <authorList>
            <person name="Duangmal K."/>
            <person name="Chantavorakit T."/>
        </authorList>
    </citation>
    <scope>NUCLEOTIDE SEQUENCE [LARGE SCALE GENOMIC DNA]</scope>
    <source>
        <strain evidence="2 3">8-3EHSu</strain>
    </source>
</reference>
<keyword evidence="3" id="KW-1185">Reference proteome</keyword>
<accession>A0A4V2ELJ9</accession>
<dbReference type="EMBL" id="SFCC01000011">
    <property type="protein sequence ID" value="RZQ61825.1"/>
    <property type="molecule type" value="Genomic_DNA"/>
</dbReference>
<dbReference type="OrthoDB" id="4772953at2"/>
<feature type="chain" id="PRO_5039583250" evidence="1">
    <location>
        <begin position="20"/>
        <end position="157"/>
    </location>
</feature>
<name>A0A4V2ELJ9_9PSEU</name>
<protein>
    <submittedName>
        <fullName evidence="2">DUF2771 family protein</fullName>
    </submittedName>
</protein>
<evidence type="ECO:0000256" key="1">
    <source>
        <dbReference type="SAM" id="SignalP"/>
    </source>
</evidence>